<evidence type="ECO:0000313" key="2">
    <source>
        <dbReference type="EMBL" id="KGH45673.1"/>
    </source>
</evidence>
<gene>
    <name evidence="2" type="ORF">IN07_16425</name>
</gene>
<name>A0A098Y474_9ACTN</name>
<accession>A0A098Y474</accession>
<organism evidence="2 3">
    <name type="scientific">Modestobacter caceresii</name>
    <dbReference type="NCBI Taxonomy" id="1522368"/>
    <lineage>
        <taxon>Bacteria</taxon>
        <taxon>Bacillati</taxon>
        <taxon>Actinomycetota</taxon>
        <taxon>Actinomycetes</taxon>
        <taxon>Geodermatophilales</taxon>
        <taxon>Geodermatophilaceae</taxon>
        <taxon>Modestobacter</taxon>
    </lineage>
</organism>
<comment type="caution">
    <text evidence="2">The sequence shown here is derived from an EMBL/GenBank/DDBJ whole genome shotgun (WGS) entry which is preliminary data.</text>
</comment>
<dbReference type="EMBL" id="JPMX01000075">
    <property type="protein sequence ID" value="KGH45673.1"/>
    <property type="molecule type" value="Genomic_DNA"/>
</dbReference>
<feature type="domain" description="Double-GTPase 2" evidence="1">
    <location>
        <begin position="89"/>
        <end position="252"/>
    </location>
</feature>
<proteinExistence type="predicted"/>
<evidence type="ECO:0000313" key="3">
    <source>
        <dbReference type="Proteomes" id="UP000029713"/>
    </source>
</evidence>
<dbReference type="OrthoDB" id="143162at2"/>
<dbReference type="InterPro" id="IPR027417">
    <property type="entry name" value="P-loop_NTPase"/>
</dbReference>
<dbReference type="InterPro" id="IPR045528">
    <property type="entry name" value="DO-GTPase2"/>
</dbReference>
<dbReference type="SUPFAM" id="SSF52540">
    <property type="entry name" value="P-loop containing nucleoside triphosphate hydrolases"/>
    <property type="match status" value="1"/>
</dbReference>
<protein>
    <recommendedName>
        <fullName evidence="1">Double-GTPase 2 domain-containing protein</fullName>
    </recommendedName>
</protein>
<keyword evidence="3" id="KW-1185">Reference proteome</keyword>
<dbReference type="Pfam" id="PF19993">
    <property type="entry name" value="DO-GTPase2"/>
    <property type="match status" value="1"/>
</dbReference>
<dbReference type="RefSeq" id="WP_036337159.1">
    <property type="nucleotide sequence ID" value="NZ_JPMX01000075.1"/>
</dbReference>
<dbReference type="AlphaFoldDB" id="A0A098Y474"/>
<dbReference type="STRING" id="1522368.IN07_16425"/>
<reference evidence="2 3" key="1">
    <citation type="submission" date="2014-07" db="EMBL/GenBank/DDBJ databases">
        <title>Biosystematic studies on Modestobacter strains isolated from extreme hyper-arid desert soil and from historic building.</title>
        <authorList>
            <person name="Bukarasam K."/>
            <person name="Bull A."/>
            <person name="Girard G."/>
            <person name="van Wezel G."/>
            <person name="Goodfellow M."/>
        </authorList>
    </citation>
    <scope>NUCLEOTIDE SEQUENCE [LARGE SCALE GENOMIC DNA]</scope>
    <source>
        <strain evidence="2 3">KNN45-2b</strain>
    </source>
</reference>
<evidence type="ECO:0000259" key="1">
    <source>
        <dbReference type="Pfam" id="PF19993"/>
    </source>
</evidence>
<dbReference type="Proteomes" id="UP000029713">
    <property type="component" value="Unassembled WGS sequence"/>
</dbReference>
<sequence>MAKKDLVCPRCLESFPVPLLRSPFGGPQPVPVPRRSAWQRFSEGRWGGQPAPGPSSQARAAASDAVDAVPVCPNGHRLPPDYATRPTVVVGVVGLTGASKSTYLTVLIDALHAGALAPLDISVELDEYSADRFERQYHQPLLVDHRQLPLTPPLLEQGQSPEPLTLVLRRATQGGPERSMNVVLFDASGEQLYRKEDLGQFSKFLYVASAVLVVLSPGMFPGLQTVADPGEGALGMARPTQMLVNLADLLRSARGLRRDGFLEGVSTGVILSKADKLLTRPDFPADTLRNPEISVTGLPSLFEEVRDNSARLVDFLEVNGGSNLLTTLLTRLPDPTVHAVSATGSEASDGAYPSISPVGCLEPLLVLLARHRFLPSDGLDLDGVSPRAADRLRR</sequence>